<accession>A0AAW1R2D2</accession>
<dbReference type="PANTHER" id="PTHR33645">
    <property type="entry name" value="AMINOPEPTIDASE (DUF3754)"/>
    <property type="match status" value="1"/>
</dbReference>
<feature type="transmembrane region" description="Helical" evidence="2">
    <location>
        <begin position="837"/>
        <end position="858"/>
    </location>
</feature>
<dbReference type="InterPro" id="IPR022227">
    <property type="entry name" value="DUF3754"/>
</dbReference>
<dbReference type="SUPFAM" id="SSF48452">
    <property type="entry name" value="TPR-like"/>
    <property type="match status" value="1"/>
</dbReference>
<keyword evidence="2" id="KW-0472">Membrane</keyword>
<feature type="compositionally biased region" description="Acidic residues" evidence="1">
    <location>
        <begin position="114"/>
        <end position="131"/>
    </location>
</feature>
<keyword evidence="5" id="KW-1185">Reference proteome</keyword>
<dbReference type="InterPro" id="IPR011990">
    <property type="entry name" value="TPR-like_helical_dom_sf"/>
</dbReference>
<sequence>MNGQASSSRPLASQCERTTQAADKCESGLDNFKAGRLDDAVQLLGEALELHIDLHGDTALGCASSYHHYGAALFAKAQEESDVLGTSIRETAASPAKDLDKENRKGKGKMIEPEAADGEEDDDSSDAEDDGNDMQLAWEMLELAKLCYSSDASTHRQQLADVQILLGDIGMEQEAFDGALADYSESIQLLKQEKSIARKMAELHYKTALALQFLDEPEKALEHTNVAIGHCKIQLQGAEALPGKGTDAVADSDKSQGADLKGILVDLQAKADDLQDAIQQRTSTKNAMKAAFMQLAGSVDPLAQGSVAASSSQPPPAVGNAIKSADGAVRDLGVVGRGSKRIKLAPAPLSGADSAKPVLQAIPSASGPNVSTSRMDQLMTSSSTTDKHICHWLQPERQALKANSRAEHAHIVQLNALQQLPCSSTSSYPIYRSLGSSWTSRSDFEGCVKHMGYGPKNHRSDIAERFVCPPERSIPVPLEELLADFKGRISPEQHDDFDYINQMLEALAQLNYVSLGRRLKTAFTLFSEAACGRSIPTKRGSVKPSSQEIDALEQKFVEDIWLLLSSAHYRLLSQDEWVTALQEDFTFNMPVEVTWNKISDTLLKTFWSKHPMERQGLAEISDRILVFHRGIKEVRAQGMFINEKIDLLVQYVIVEPLSALLIKWAPTLRQYVKQANAYFGGSTMINNRHIEAWLGSDDPGGDMAHTGRQVRREINGSMAMQTASGMANRPANEAELLHANAKHVERVTLSRLMPDASFVMKKATSTLTIKEPAFQDIVILYRRKVDDAPKHDEHDEVHEKYDKEMAARNIHLKMFGVVPMADCEMLFPDKRVYIKPFVMIQLIVTLVIGFITALLMLCSSRLDRSLVISVLGTIFGRAFQVYTTAQYQKQRTVDSMTERLYEKTQDAQVGVLYRILNQMAEQHIKQHVMAYFILLIGGQGFTEQELDQKCEMYLERHFRCKLDFALENTLPSLMKDGLIRRDHQGRLQAVPMNEGIKHLTQKWTTLFRYSESGQYEGAGLAGFDDTVAAQRREMHQSAQPASYQTAQPGAYQSAQPAIHQPPVEQSQESWTRVSPYPGVESRPQQAYSSHNSSAAASQGSQSPMKQGFTESNYNPQETSYAARIAAEAEAEMRNRGFRGKIRSALHKDS</sequence>
<keyword evidence="2" id="KW-0812">Transmembrane</keyword>
<feature type="transmembrane region" description="Helical" evidence="2">
    <location>
        <begin position="865"/>
        <end position="882"/>
    </location>
</feature>
<dbReference type="PANTHER" id="PTHR33645:SF11">
    <property type="entry name" value="AMINOPEPTIDASE (DUF3754)"/>
    <property type="match status" value="1"/>
</dbReference>
<feature type="compositionally biased region" description="Polar residues" evidence="1">
    <location>
        <begin position="1063"/>
        <end position="1072"/>
    </location>
</feature>
<feature type="domain" description="Tetratricopeptide SHNi-TPR" evidence="3">
    <location>
        <begin position="160"/>
        <end position="192"/>
    </location>
</feature>
<feature type="compositionally biased region" description="Polar residues" evidence="1">
    <location>
        <begin position="1036"/>
        <end position="1055"/>
    </location>
</feature>
<protein>
    <recommendedName>
        <fullName evidence="3">Tetratricopeptide SHNi-TPR domain-containing protein</fullName>
    </recommendedName>
</protein>
<feature type="compositionally biased region" description="Polar residues" evidence="1">
    <location>
        <begin position="1108"/>
        <end position="1119"/>
    </location>
</feature>
<evidence type="ECO:0000259" key="3">
    <source>
        <dbReference type="Pfam" id="PF10516"/>
    </source>
</evidence>
<feature type="compositionally biased region" description="Basic and acidic residues" evidence="1">
    <location>
        <begin position="97"/>
        <end position="112"/>
    </location>
</feature>
<gene>
    <name evidence="4" type="ORF">WJX74_006810</name>
</gene>
<dbReference type="Proteomes" id="UP001438707">
    <property type="component" value="Unassembled WGS sequence"/>
</dbReference>
<dbReference type="EMBL" id="JALJOS010000017">
    <property type="protein sequence ID" value="KAK9827869.1"/>
    <property type="molecule type" value="Genomic_DNA"/>
</dbReference>
<name>A0AAW1R2D2_9CHLO</name>
<evidence type="ECO:0000313" key="5">
    <source>
        <dbReference type="Proteomes" id="UP001438707"/>
    </source>
</evidence>
<dbReference type="AlphaFoldDB" id="A0AAW1R2D2"/>
<dbReference type="Pfam" id="PF12576">
    <property type="entry name" value="DUF3754"/>
    <property type="match status" value="1"/>
</dbReference>
<dbReference type="Gene3D" id="1.25.40.10">
    <property type="entry name" value="Tetratricopeptide repeat domain"/>
    <property type="match status" value="1"/>
</dbReference>
<comment type="caution">
    <text evidence="4">The sequence shown here is derived from an EMBL/GenBank/DDBJ whole genome shotgun (WGS) entry which is preliminary data.</text>
</comment>
<feature type="region of interest" description="Disordered" evidence="1">
    <location>
        <begin position="88"/>
        <end position="131"/>
    </location>
</feature>
<organism evidence="4 5">
    <name type="scientific">Apatococcus lobatus</name>
    <dbReference type="NCBI Taxonomy" id="904363"/>
    <lineage>
        <taxon>Eukaryota</taxon>
        <taxon>Viridiplantae</taxon>
        <taxon>Chlorophyta</taxon>
        <taxon>core chlorophytes</taxon>
        <taxon>Trebouxiophyceae</taxon>
        <taxon>Chlorellales</taxon>
        <taxon>Chlorellaceae</taxon>
        <taxon>Apatococcus</taxon>
    </lineage>
</organism>
<proteinExistence type="predicted"/>
<reference evidence="4 5" key="1">
    <citation type="journal article" date="2024" name="Nat. Commun.">
        <title>Phylogenomics reveals the evolutionary origins of lichenization in chlorophyte algae.</title>
        <authorList>
            <person name="Puginier C."/>
            <person name="Libourel C."/>
            <person name="Otte J."/>
            <person name="Skaloud P."/>
            <person name="Haon M."/>
            <person name="Grisel S."/>
            <person name="Petersen M."/>
            <person name="Berrin J.G."/>
            <person name="Delaux P.M."/>
            <person name="Dal Grande F."/>
            <person name="Keller J."/>
        </authorList>
    </citation>
    <scope>NUCLEOTIDE SEQUENCE [LARGE SCALE GENOMIC DNA]</scope>
    <source>
        <strain evidence="4 5">SAG 2145</strain>
    </source>
</reference>
<feature type="compositionally biased region" description="Low complexity" evidence="1">
    <location>
        <begin position="1084"/>
        <end position="1102"/>
    </location>
</feature>
<evidence type="ECO:0000256" key="1">
    <source>
        <dbReference type="SAM" id="MobiDB-lite"/>
    </source>
</evidence>
<evidence type="ECO:0000313" key="4">
    <source>
        <dbReference type="EMBL" id="KAK9827869.1"/>
    </source>
</evidence>
<dbReference type="InterPro" id="IPR019544">
    <property type="entry name" value="Tetratricopeptide_SHNi-TPR_dom"/>
</dbReference>
<evidence type="ECO:0000256" key="2">
    <source>
        <dbReference type="SAM" id="Phobius"/>
    </source>
</evidence>
<dbReference type="Pfam" id="PF10516">
    <property type="entry name" value="SHNi-TPR"/>
    <property type="match status" value="1"/>
</dbReference>
<feature type="region of interest" description="Disordered" evidence="1">
    <location>
        <begin position="1032"/>
        <end position="1120"/>
    </location>
</feature>
<keyword evidence="2" id="KW-1133">Transmembrane helix</keyword>